<comment type="caution">
    <text evidence="12">The sequence shown here is derived from an EMBL/GenBank/DDBJ whole genome shotgun (WGS) entry which is preliminary data.</text>
</comment>
<keyword evidence="4" id="KW-0997">Cell inner membrane</keyword>
<evidence type="ECO:0000256" key="6">
    <source>
        <dbReference type="ARBA" id="ARBA00022927"/>
    </source>
</evidence>
<reference evidence="12 13" key="1">
    <citation type="submission" date="2019-01" db="EMBL/GenBank/DDBJ databases">
        <title>Sphingorhabdus lacus sp.nov., isolated from an oligotrophic freshwater lake.</title>
        <authorList>
            <person name="Park M."/>
        </authorList>
    </citation>
    <scope>NUCLEOTIDE SEQUENCE [LARGE SCALE GENOMIC DNA]</scope>
    <source>
        <strain evidence="12 13">IMCC26285</strain>
    </source>
</reference>
<feature type="transmembrane region" description="Helical" evidence="9">
    <location>
        <begin position="21"/>
        <end position="45"/>
    </location>
</feature>
<evidence type="ECO:0000256" key="1">
    <source>
        <dbReference type="ARBA" id="ARBA00004533"/>
    </source>
</evidence>
<evidence type="ECO:0000256" key="7">
    <source>
        <dbReference type="ARBA" id="ARBA00022989"/>
    </source>
</evidence>
<keyword evidence="7 9" id="KW-1133">Transmembrane helix</keyword>
<evidence type="ECO:0000256" key="2">
    <source>
        <dbReference type="ARBA" id="ARBA00022448"/>
    </source>
</evidence>
<dbReference type="GO" id="GO:0005886">
    <property type="term" value="C:plasma membrane"/>
    <property type="evidence" value="ECO:0007669"/>
    <property type="project" value="UniProtKB-SubCell"/>
</dbReference>
<dbReference type="Pfam" id="PF17820">
    <property type="entry name" value="PDZ_6"/>
    <property type="match status" value="1"/>
</dbReference>
<feature type="domain" description="Type II secretion system protein GspC N-terminal" evidence="10">
    <location>
        <begin position="29"/>
        <end position="156"/>
    </location>
</feature>
<dbReference type="OrthoDB" id="9812912at2"/>
<organism evidence="12 13">
    <name type="scientific">Sphingorhabdus profundilacus</name>
    <dbReference type="NCBI Taxonomy" id="2509718"/>
    <lineage>
        <taxon>Bacteria</taxon>
        <taxon>Pseudomonadati</taxon>
        <taxon>Pseudomonadota</taxon>
        <taxon>Alphaproteobacteria</taxon>
        <taxon>Sphingomonadales</taxon>
        <taxon>Sphingomonadaceae</taxon>
        <taxon>Sphingorhabdus</taxon>
    </lineage>
</organism>
<dbReference type="Pfam" id="PF11356">
    <property type="entry name" value="T2SSC"/>
    <property type="match status" value="1"/>
</dbReference>
<keyword evidence="2" id="KW-0813">Transport</keyword>
<evidence type="ECO:0000259" key="10">
    <source>
        <dbReference type="Pfam" id="PF11356"/>
    </source>
</evidence>
<feature type="domain" description="PDZ" evidence="11">
    <location>
        <begin position="223"/>
        <end position="262"/>
    </location>
</feature>
<dbReference type="AlphaFoldDB" id="A0A6I4LV73"/>
<comment type="subcellular location">
    <subcellularLocation>
        <location evidence="1">Cell inner membrane</location>
    </subcellularLocation>
</comment>
<evidence type="ECO:0000256" key="5">
    <source>
        <dbReference type="ARBA" id="ARBA00022692"/>
    </source>
</evidence>
<accession>A0A6I4LV73</accession>
<dbReference type="Gene3D" id="2.30.30.830">
    <property type="match status" value="1"/>
</dbReference>
<evidence type="ECO:0000256" key="4">
    <source>
        <dbReference type="ARBA" id="ARBA00022519"/>
    </source>
</evidence>
<dbReference type="SUPFAM" id="SSF50156">
    <property type="entry name" value="PDZ domain-like"/>
    <property type="match status" value="1"/>
</dbReference>
<protein>
    <submittedName>
        <fullName evidence="12">Type II secretion system protein C</fullName>
    </submittedName>
</protein>
<sequence>MAILLADKFRLQSFRLAPIPFAKLVLAILSILVALQIVRLVFLFVADVGPLGNWRAVPVNIVSSSARGALFTGFDPFFRSEAVAGGTQNVTSLNLTLYGIRSNENSGGGSAIIAGEDGVQNSFAVGEEVTAGVVLDAVAFDHVILSRGGVKESLYLDQSVPAETVGTGTAAATGVMPPLPASTGAQLNAESLQKSIGLAPRNEGGRVTGLVLQPRDDGTMMRLAGFQDGDVVVAVNGRPVSSAADVASQFRPGTRLSIEVERAGSKIPIALNLEKP</sequence>
<dbReference type="Proteomes" id="UP000471147">
    <property type="component" value="Unassembled WGS sequence"/>
</dbReference>
<name>A0A6I4LV73_9SPHN</name>
<evidence type="ECO:0000256" key="3">
    <source>
        <dbReference type="ARBA" id="ARBA00022475"/>
    </source>
</evidence>
<evidence type="ECO:0000256" key="9">
    <source>
        <dbReference type="SAM" id="Phobius"/>
    </source>
</evidence>
<evidence type="ECO:0000313" key="13">
    <source>
        <dbReference type="Proteomes" id="UP000471147"/>
    </source>
</evidence>
<evidence type="ECO:0000259" key="11">
    <source>
        <dbReference type="Pfam" id="PF17820"/>
    </source>
</evidence>
<keyword evidence="13" id="KW-1185">Reference proteome</keyword>
<dbReference type="GO" id="GO:0015031">
    <property type="term" value="P:protein transport"/>
    <property type="evidence" value="ECO:0007669"/>
    <property type="project" value="UniProtKB-KW"/>
</dbReference>
<dbReference type="InterPro" id="IPR036034">
    <property type="entry name" value="PDZ_sf"/>
</dbReference>
<dbReference type="Gene3D" id="2.30.42.10">
    <property type="match status" value="1"/>
</dbReference>
<dbReference type="RefSeq" id="WP_160352136.1">
    <property type="nucleotide sequence ID" value="NZ_SDWJ01000001.1"/>
</dbReference>
<dbReference type="InterPro" id="IPR024961">
    <property type="entry name" value="T2SS_GspC_N"/>
</dbReference>
<keyword evidence="3" id="KW-1003">Cell membrane</keyword>
<evidence type="ECO:0000313" key="12">
    <source>
        <dbReference type="EMBL" id="MVZ96113.1"/>
    </source>
</evidence>
<keyword evidence="6" id="KW-0653">Protein transport</keyword>
<gene>
    <name evidence="12" type="ORF">EUU23_00160</name>
</gene>
<dbReference type="EMBL" id="SDWJ01000001">
    <property type="protein sequence ID" value="MVZ96113.1"/>
    <property type="molecule type" value="Genomic_DNA"/>
</dbReference>
<evidence type="ECO:0000256" key="8">
    <source>
        <dbReference type="ARBA" id="ARBA00023136"/>
    </source>
</evidence>
<keyword evidence="8 9" id="KW-0472">Membrane</keyword>
<keyword evidence="5 9" id="KW-0812">Transmembrane</keyword>
<proteinExistence type="predicted"/>
<dbReference type="InterPro" id="IPR041489">
    <property type="entry name" value="PDZ_6"/>
</dbReference>